<dbReference type="SMART" id="SM00530">
    <property type="entry name" value="HTH_XRE"/>
    <property type="match status" value="1"/>
</dbReference>
<dbReference type="PROSITE" id="PS50943">
    <property type="entry name" value="HTH_CROC1"/>
    <property type="match status" value="1"/>
</dbReference>
<evidence type="ECO:0000259" key="2">
    <source>
        <dbReference type="PROSITE" id="PS50943"/>
    </source>
</evidence>
<comment type="similarity">
    <text evidence="1">Belongs to the short-chain fatty acyl-CoA assimilation regulator (ScfR) family.</text>
</comment>
<proteinExistence type="inferred from homology"/>
<dbReference type="Proteomes" id="UP000185678">
    <property type="component" value="Unassembled WGS sequence"/>
</dbReference>
<evidence type="ECO:0000313" key="3">
    <source>
        <dbReference type="EMBL" id="SIS75122.1"/>
    </source>
</evidence>
<accession>A0A1N7LMW3</accession>
<dbReference type="InterPro" id="IPR052345">
    <property type="entry name" value="Rad_response_metalloprotease"/>
</dbReference>
<reference evidence="3 4" key="1">
    <citation type="submission" date="2017-01" db="EMBL/GenBank/DDBJ databases">
        <authorList>
            <person name="Mah S.A."/>
            <person name="Swanson W.J."/>
            <person name="Moy G.W."/>
            <person name="Vacquier V.D."/>
        </authorList>
    </citation>
    <scope>NUCLEOTIDE SEQUENCE [LARGE SCALE GENOMIC DNA]</scope>
    <source>
        <strain evidence="3 4">DSM 11589</strain>
    </source>
</reference>
<feature type="domain" description="HTH cro/C1-type" evidence="2">
    <location>
        <begin position="13"/>
        <end position="67"/>
    </location>
</feature>
<dbReference type="OrthoDB" id="9794834at2"/>
<dbReference type="InterPro" id="IPR001387">
    <property type="entry name" value="Cro/C1-type_HTH"/>
</dbReference>
<gene>
    <name evidence="3" type="ORF">SAMN05421779_103431</name>
</gene>
<dbReference type="SUPFAM" id="SSF47413">
    <property type="entry name" value="lambda repressor-like DNA-binding domains"/>
    <property type="match status" value="1"/>
</dbReference>
<dbReference type="Pfam" id="PF01381">
    <property type="entry name" value="HTH_3"/>
    <property type="match status" value="1"/>
</dbReference>
<dbReference type="Gene3D" id="1.10.10.2910">
    <property type="match status" value="1"/>
</dbReference>
<dbReference type="PANTHER" id="PTHR43236:SF1">
    <property type="entry name" value="BLL7220 PROTEIN"/>
    <property type="match status" value="1"/>
</dbReference>
<protein>
    <submittedName>
        <fullName evidence="3">Zn-dependent peptidase ImmA, M78 family</fullName>
    </submittedName>
</protein>
<name>A0A1N7LMW3_9PROT</name>
<dbReference type="PANTHER" id="PTHR43236">
    <property type="entry name" value="ANTITOXIN HIGA1"/>
    <property type="match status" value="1"/>
</dbReference>
<dbReference type="InterPro" id="IPR010359">
    <property type="entry name" value="IrrE_HExxH"/>
</dbReference>
<dbReference type="Gene3D" id="1.10.260.40">
    <property type="entry name" value="lambda repressor-like DNA-binding domains"/>
    <property type="match status" value="1"/>
</dbReference>
<sequence length="409" mass="46068">MRNGTPGFQPGRLVEARDSRGLSQIALANLINRTSSSISRWEGGNQSPEPEALDILARALNLPMSFFLQPQPKHGDNPMFFRSMAITTQALRRRTCSRLHWAEDIALQIQEWLDLPEVDLPQATVSDYREICDEDIESIATECRKRWKLGMGPIADMLLVMENAGVCVVKEEVGSATMDGLSHWSEIDQRPYVLIASDKDACVRSRLDAAHELGHLILHRHVKEKSLVDKASFKEVERQAFLFAGAFLLPAESFSVEVWSPSLNSFLSLKERWKVSIGAMVKRCHALGIVSDEYEQRLWKHYGARGWRKSEPLDDVLTVESPRLLNRSIRLLIDENVRTREQLLDDFHLPASDVESLCGLPRGFMTSTEADLVVLPRIKGNAFVSNPDGEVGISNAELINFPVRGEKKE</sequence>
<evidence type="ECO:0000256" key="1">
    <source>
        <dbReference type="ARBA" id="ARBA00007227"/>
    </source>
</evidence>
<dbReference type="GO" id="GO:0003677">
    <property type="term" value="F:DNA binding"/>
    <property type="evidence" value="ECO:0007669"/>
    <property type="project" value="InterPro"/>
</dbReference>
<dbReference type="EMBL" id="FTOA01000003">
    <property type="protein sequence ID" value="SIS75122.1"/>
    <property type="molecule type" value="Genomic_DNA"/>
</dbReference>
<dbReference type="Pfam" id="PF06114">
    <property type="entry name" value="Peptidase_M78"/>
    <property type="match status" value="1"/>
</dbReference>
<organism evidence="3 4">
    <name type="scientific">Insolitispirillum peregrinum</name>
    <dbReference type="NCBI Taxonomy" id="80876"/>
    <lineage>
        <taxon>Bacteria</taxon>
        <taxon>Pseudomonadati</taxon>
        <taxon>Pseudomonadota</taxon>
        <taxon>Alphaproteobacteria</taxon>
        <taxon>Rhodospirillales</taxon>
        <taxon>Novispirillaceae</taxon>
        <taxon>Insolitispirillum</taxon>
    </lineage>
</organism>
<dbReference type="AlphaFoldDB" id="A0A1N7LMW3"/>
<keyword evidence="4" id="KW-1185">Reference proteome</keyword>
<dbReference type="RefSeq" id="WP_076400108.1">
    <property type="nucleotide sequence ID" value="NZ_FTOA01000003.1"/>
</dbReference>
<dbReference type="CDD" id="cd00093">
    <property type="entry name" value="HTH_XRE"/>
    <property type="match status" value="1"/>
</dbReference>
<dbReference type="InterPro" id="IPR010982">
    <property type="entry name" value="Lambda_DNA-bd_dom_sf"/>
</dbReference>
<evidence type="ECO:0000313" key="4">
    <source>
        <dbReference type="Proteomes" id="UP000185678"/>
    </source>
</evidence>
<dbReference type="STRING" id="80876.SAMN05421779_103431"/>